<keyword evidence="9 10" id="KW-0961">Cell wall biogenesis/degradation</keyword>
<comment type="caution">
    <text evidence="15">The sequence shown here is derived from an EMBL/GenBank/DDBJ whole genome shotgun (WGS) entry which is preliminary data.</text>
</comment>
<evidence type="ECO:0000259" key="13">
    <source>
        <dbReference type="Pfam" id="PF02875"/>
    </source>
</evidence>
<feature type="binding site" evidence="10">
    <location>
        <begin position="149"/>
        <end position="155"/>
    </location>
    <ligand>
        <name>ATP</name>
        <dbReference type="ChEBI" id="CHEBI:30616"/>
    </ligand>
</feature>
<evidence type="ECO:0000256" key="5">
    <source>
        <dbReference type="ARBA" id="ARBA00022840"/>
    </source>
</evidence>
<dbReference type="SUPFAM" id="SSF63418">
    <property type="entry name" value="MurE/MurF N-terminal domain"/>
    <property type="match status" value="1"/>
</dbReference>
<keyword evidence="3 10" id="KW-0132">Cell division</keyword>
<comment type="function">
    <text evidence="10 11">Involved in cell wall formation. Catalyzes the final step in the synthesis of UDP-N-acetylmuramoyl-pentapeptide, the precursor of murein.</text>
</comment>
<feature type="domain" description="Mur ligase central" evidence="14">
    <location>
        <begin position="147"/>
        <end position="342"/>
    </location>
</feature>
<evidence type="ECO:0000259" key="14">
    <source>
        <dbReference type="Pfam" id="PF08245"/>
    </source>
</evidence>
<evidence type="ECO:0000256" key="2">
    <source>
        <dbReference type="ARBA" id="ARBA00022598"/>
    </source>
</evidence>
<accession>A0A7C1FN83</accession>
<dbReference type="SUPFAM" id="SSF53244">
    <property type="entry name" value="MurD-like peptide ligases, peptide-binding domain"/>
    <property type="match status" value="1"/>
</dbReference>
<comment type="pathway">
    <text evidence="10 11">Cell wall biogenesis; peptidoglycan biosynthesis.</text>
</comment>
<dbReference type="EC" id="6.3.2.10" evidence="10 11"/>
<keyword evidence="8 10" id="KW-0131">Cell cycle</keyword>
<dbReference type="UniPathway" id="UPA00219"/>
<keyword evidence="2 10" id="KW-0436">Ligase</keyword>
<dbReference type="EMBL" id="DSMG01000176">
    <property type="protein sequence ID" value="HDX33133.1"/>
    <property type="molecule type" value="Genomic_DNA"/>
</dbReference>
<comment type="subcellular location">
    <subcellularLocation>
        <location evidence="10 11">Cytoplasm</location>
    </subcellularLocation>
</comment>
<dbReference type="GO" id="GO:0071555">
    <property type="term" value="P:cell wall organization"/>
    <property type="evidence" value="ECO:0007669"/>
    <property type="project" value="UniProtKB-KW"/>
</dbReference>
<dbReference type="InterPro" id="IPR000713">
    <property type="entry name" value="Mur_ligase_N"/>
</dbReference>
<dbReference type="HAMAP" id="MF_02019">
    <property type="entry name" value="MurF"/>
    <property type="match status" value="1"/>
</dbReference>
<evidence type="ECO:0000256" key="8">
    <source>
        <dbReference type="ARBA" id="ARBA00023306"/>
    </source>
</evidence>
<dbReference type="GO" id="GO:0005524">
    <property type="term" value="F:ATP binding"/>
    <property type="evidence" value="ECO:0007669"/>
    <property type="project" value="UniProtKB-UniRule"/>
</dbReference>
<dbReference type="GO" id="GO:0051301">
    <property type="term" value="P:cell division"/>
    <property type="evidence" value="ECO:0007669"/>
    <property type="project" value="UniProtKB-KW"/>
</dbReference>
<dbReference type="InterPro" id="IPR036565">
    <property type="entry name" value="Mur-like_cat_sf"/>
</dbReference>
<dbReference type="Pfam" id="PF02875">
    <property type="entry name" value="Mur_ligase_C"/>
    <property type="match status" value="1"/>
</dbReference>
<dbReference type="GO" id="GO:0008360">
    <property type="term" value="P:regulation of cell shape"/>
    <property type="evidence" value="ECO:0007669"/>
    <property type="project" value="UniProtKB-KW"/>
</dbReference>
<keyword evidence="4 10" id="KW-0547">Nucleotide-binding</keyword>
<evidence type="ECO:0000256" key="4">
    <source>
        <dbReference type="ARBA" id="ARBA00022741"/>
    </source>
</evidence>
<dbReference type="Gene3D" id="3.90.190.20">
    <property type="entry name" value="Mur ligase, C-terminal domain"/>
    <property type="match status" value="1"/>
</dbReference>
<dbReference type="InterPro" id="IPR036615">
    <property type="entry name" value="Mur_ligase_C_dom_sf"/>
</dbReference>
<organism evidence="15">
    <name type="scientific">Caldilinea aerophila</name>
    <dbReference type="NCBI Taxonomy" id="133453"/>
    <lineage>
        <taxon>Bacteria</taxon>
        <taxon>Bacillati</taxon>
        <taxon>Chloroflexota</taxon>
        <taxon>Caldilineae</taxon>
        <taxon>Caldilineales</taxon>
        <taxon>Caldilineaceae</taxon>
        <taxon>Caldilinea</taxon>
    </lineage>
</organism>
<dbReference type="InterPro" id="IPR051046">
    <property type="entry name" value="MurCDEF_CellWall_CoF430Synth"/>
</dbReference>
<evidence type="ECO:0000256" key="11">
    <source>
        <dbReference type="RuleBase" id="RU004136"/>
    </source>
</evidence>
<keyword evidence="5 10" id="KW-0067">ATP-binding</keyword>
<dbReference type="AlphaFoldDB" id="A0A7C1FN83"/>
<dbReference type="PANTHER" id="PTHR43024:SF1">
    <property type="entry name" value="UDP-N-ACETYLMURAMOYL-TRIPEPTIDE--D-ALANYL-D-ALANINE LIGASE"/>
    <property type="match status" value="1"/>
</dbReference>
<gene>
    <name evidence="10" type="primary">murF</name>
    <name evidence="15" type="ORF">ENQ20_16835</name>
</gene>
<dbReference type="Gene3D" id="3.40.1190.10">
    <property type="entry name" value="Mur-like, catalytic domain"/>
    <property type="match status" value="1"/>
</dbReference>
<keyword evidence="6 10" id="KW-0133">Cell shape</keyword>
<feature type="domain" description="Mur ligase N-terminal catalytic" evidence="12">
    <location>
        <begin position="39"/>
        <end position="81"/>
    </location>
</feature>
<evidence type="ECO:0000256" key="3">
    <source>
        <dbReference type="ARBA" id="ARBA00022618"/>
    </source>
</evidence>
<evidence type="ECO:0000313" key="15">
    <source>
        <dbReference type="EMBL" id="HDX33133.1"/>
    </source>
</evidence>
<dbReference type="SUPFAM" id="SSF53623">
    <property type="entry name" value="MurD-like peptide ligases, catalytic domain"/>
    <property type="match status" value="1"/>
</dbReference>
<keyword evidence="1 10" id="KW-0963">Cytoplasm</keyword>
<comment type="similarity">
    <text evidence="10">Belongs to the MurCDEF family. MurF subfamily.</text>
</comment>
<dbReference type="GO" id="GO:0047480">
    <property type="term" value="F:UDP-N-acetylmuramoyl-tripeptide-D-alanyl-D-alanine ligase activity"/>
    <property type="evidence" value="ECO:0007669"/>
    <property type="project" value="UniProtKB-UniRule"/>
</dbReference>
<dbReference type="PANTHER" id="PTHR43024">
    <property type="entry name" value="UDP-N-ACETYLMURAMOYL-TRIPEPTIDE--D-ALANYL-D-ALANINE LIGASE"/>
    <property type="match status" value="1"/>
</dbReference>
<evidence type="ECO:0000256" key="7">
    <source>
        <dbReference type="ARBA" id="ARBA00022984"/>
    </source>
</evidence>
<feature type="domain" description="Mur ligase C-terminal" evidence="13">
    <location>
        <begin position="365"/>
        <end position="492"/>
    </location>
</feature>
<dbReference type="NCBIfam" id="TIGR01143">
    <property type="entry name" value="murF"/>
    <property type="match status" value="1"/>
</dbReference>
<comment type="catalytic activity">
    <reaction evidence="10 11">
        <text>D-alanyl-D-alanine + UDP-N-acetyl-alpha-D-muramoyl-L-alanyl-gamma-D-glutamyl-meso-2,6-diaminopimelate + ATP = UDP-N-acetyl-alpha-D-muramoyl-L-alanyl-gamma-D-glutamyl-meso-2,6-diaminopimeloyl-D-alanyl-D-alanine + ADP + phosphate + H(+)</text>
        <dbReference type="Rhea" id="RHEA:28374"/>
        <dbReference type="ChEBI" id="CHEBI:15378"/>
        <dbReference type="ChEBI" id="CHEBI:30616"/>
        <dbReference type="ChEBI" id="CHEBI:43474"/>
        <dbReference type="ChEBI" id="CHEBI:57822"/>
        <dbReference type="ChEBI" id="CHEBI:61386"/>
        <dbReference type="ChEBI" id="CHEBI:83905"/>
        <dbReference type="ChEBI" id="CHEBI:456216"/>
        <dbReference type="EC" id="6.3.2.10"/>
    </reaction>
</comment>
<name>A0A7C1FN83_9CHLR</name>
<dbReference type="Pfam" id="PF08245">
    <property type="entry name" value="Mur_ligase_M"/>
    <property type="match status" value="1"/>
</dbReference>
<evidence type="ECO:0000256" key="9">
    <source>
        <dbReference type="ARBA" id="ARBA00023316"/>
    </source>
</evidence>
<dbReference type="InterPro" id="IPR035911">
    <property type="entry name" value="MurE/MurF_N"/>
</dbReference>
<evidence type="ECO:0000259" key="12">
    <source>
        <dbReference type="Pfam" id="PF01225"/>
    </source>
</evidence>
<dbReference type="InterPro" id="IPR005863">
    <property type="entry name" value="UDP-N-AcMur_synth"/>
</dbReference>
<dbReference type="GO" id="GO:0009252">
    <property type="term" value="P:peptidoglycan biosynthetic process"/>
    <property type="evidence" value="ECO:0007669"/>
    <property type="project" value="UniProtKB-UniRule"/>
</dbReference>
<dbReference type="InterPro" id="IPR013221">
    <property type="entry name" value="Mur_ligase_cen"/>
</dbReference>
<evidence type="ECO:0000256" key="1">
    <source>
        <dbReference type="ARBA" id="ARBA00022490"/>
    </source>
</evidence>
<evidence type="ECO:0000256" key="6">
    <source>
        <dbReference type="ARBA" id="ARBA00022960"/>
    </source>
</evidence>
<dbReference type="GO" id="GO:0005737">
    <property type="term" value="C:cytoplasm"/>
    <property type="evidence" value="ECO:0007669"/>
    <property type="project" value="UniProtKB-SubCell"/>
</dbReference>
<dbReference type="Pfam" id="PF01225">
    <property type="entry name" value="Mur_ligase"/>
    <property type="match status" value="1"/>
</dbReference>
<evidence type="ECO:0000256" key="10">
    <source>
        <dbReference type="HAMAP-Rule" id="MF_02019"/>
    </source>
</evidence>
<proteinExistence type="inferred from homology"/>
<keyword evidence="7 10" id="KW-0573">Peptidoglycan synthesis</keyword>
<reference evidence="15" key="1">
    <citation type="journal article" date="2020" name="mSystems">
        <title>Genome- and Community-Level Interaction Insights into Carbon Utilization and Element Cycling Functions of Hydrothermarchaeota in Hydrothermal Sediment.</title>
        <authorList>
            <person name="Zhou Z."/>
            <person name="Liu Y."/>
            <person name="Xu W."/>
            <person name="Pan J."/>
            <person name="Luo Z.H."/>
            <person name="Li M."/>
        </authorList>
    </citation>
    <scope>NUCLEOTIDE SEQUENCE [LARGE SCALE GENOMIC DNA]</scope>
    <source>
        <strain evidence="15">SpSt-289</strain>
    </source>
</reference>
<dbReference type="Gene3D" id="3.40.1390.10">
    <property type="entry name" value="MurE/MurF, N-terminal domain"/>
    <property type="match status" value="1"/>
</dbReference>
<sequence length="520" mass="55547">MPERPYPSTSITQHTLWTALTGDIPPLVLPPTPIPHAALDSRDVRAGDLFIALAGSRTDGHAYIEDALRQGAQAVIAEPRGREAGQKGGVVIDCTRARWALQAQLPDSYRPGTPIVYIVDDSVEALQKVGSFQRVHRTNATLKVVGVTGSVGKTSTKELTAHVLRQRYVTHASPGNLNSEQGLPLALMGLNTTHEYAVLEMGMYGLGEIDRLCVLARPQIGIVTNVGPVHLSRLGTMERIAQAKSELVRALPSAEEGGVAILNWDDERVRAIAEVTRARVIRYGLTPEADLWVDDIESMGMEGIRFRVHHRLWNEQKVESLHVKAPLLGRHSVHTALCAAAVGLLAGLSWGEIIAGFQSVAGQLRLVVVRGIHGSTVIDDTYNASPASTIAALNLLADIQPAEGGRRIAVLGDMLELGSYETEGHKIVGRRAADVVDILLTVGQLGASIGEEARSSGLAPSNVHILATHQEAAALLRRLVRSGDLVLVKGSRAVGMDSIVAEIIADANGLGTQEERASDG</sequence>
<protein>
    <recommendedName>
        <fullName evidence="10 11">UDP-N-acetylmuramoyl-tripeptide--D-alanyl-D-alanine ligase</fullName>
        <ecNumber evidence="10 11">6.3.2.10</ecNumber>
    </recommendedName>
    <alternativeName>
        <fullName evidence="10">D-alanyl-D-alanine-adding enzyme</fullName>
    </alternativeName>
</protein>
<dbReference type="InterPro" id="IPR004101">
    <property type="entry name" value="Mur_ligase_C"/>
</dbReference>